<proteinExistence type="predicted"/>
<gene>
    <name evidence="4" type="ORF">RDWZM_006661</name>
</gene>
<feature type="region of interest" description="Disordered" evidence="2">
    <location>
        <begin position="52"/>
        <end position="87"/>
    </location>
</feature>
<dbReference type="PROSITE" id="PS51155">
    <property type="entry name" value="CHIT_BIND_RR_2"/>
    <property type="match status" value="1"/>
</dbReference>
<evidence type="ECO:0000313" key="5">
    <source>
        <dbReference type="Proteomes" id="UP001142055"/>
    </source>
</evidence>
<organism evidence="4 5">
    <name type="scientific">Blomia tropicalis</name>
    <name type="common">Mite</name>
    <dbReference type="NCBI Taxonomy" id="40697"/>
    <lineage>
        <taxon>Eukaryota</taxon>
        <taxon>Metazoa</taxon>
        <taxon>Ecdysozoa</taxon>
        <taxon>Arthropoda</taxon>
        <taxon>Chelicerata</taxon>
        <taxon>Arachnida</taxon>
        <taxon>Acari</taxon>
        <taxon>Acariformes</taxon>
        <taxon>Sarcoptiformes</taxon>
        <taxon>Astigmata</taxon>
        <taxon>Glycyphagoidea</taxon>
        <taxon>Echimyopodidae</taxon>
        <taxon>Blomia</taxon>
    </lineage>
</organism>
<dbReference type="AlphaFoldDB" id="A0A9Q0M8P4"/>
<protein>
    <submittedName>
        <fullName evidence="4">Uncharacterized protein</fullName>
    </submittedName>
</protein>
<dbReference type="OMA" id="AITRCKY"/>
<dbReference type="Gene3D" id="3.10.50.10">
    <property type="match status" value="1"/>
</dbReference>
<dbReference type="PANTHER" id="PTHR10380">
    <property type="entry name" value="CUTICLE PROTEIN"/>
    <property type="match status" value="1"/>
</dbReference>
<dbReference type="Pfam" id="PF00379">
    <property type="entry name" value="Chitin_bind_4"/>
    <property type="match status" value="1"/>
</dbReference>
<dbReference type="InterPro" id="IPR050468">
    <property type="entry name" value="Cuticle_Struct_Prot"/>
</dbReference>
<dbReference type="GO" id="GO:0008010">
    <property type="term" value="F:structural constituent of chitin-based larval cuticle"/>
    <property type="evidence" value="ECO:0007669"/>
    <property type="project" value="TreeGrafter"/>
</dbReference>
<evidence type="ECO:0000256" key="3">
    <source>
        <dbReference type="SAM" id="SignalP"/>
    </source>
</evidence>
<keyword evidence="3" id="KW-0732">Signal</keyword>
<dbReference type="InterPro" id="IPR029070">
    <property type="entry name" value="Chitinase_insertion_sf"/>
</dbReference>
<dbReference type="InterPro" id="IPR000618">
    <property type="entry name" value="Insect_cuticle"/>
</dbReference>
<dbReference type="EMBL" id="JAPWDV010000002">
    <property type="protein sequence ID" value="KAJ6220849.1"/>
    <property type="molecule type" value="Genomic_DNA"/>
</dbReference>
<dbReference type="Proteomes" id="UP001142055">
    <property type="component" value="Chromosome 2"/>
</dbReference>
<feature type="signal peptide" evidence="3">
    <location>
        <begin position="1"/>
        <end position="20"/>
    </location>
</feature>
<reference evidence="4" key="1">
    <citation type="submission" date="2022-12" db="EMBL/GenBank/DDBJ databases">
        <title>Genome assemblies of Blomia tropicalis.</title>
        <authorList>
            <person name="Cui Y."/>
        </authorList>
    </citation>
    <scope>NUCLEOTIDE SEQUENCE</scope>
    <source>
        <tissue evidence="4">Adult mites</tissue>
    </source>
</reference>
<sequence length="157" mass="17418">MLMQANCLCFCFSFCAITRCKYKNWPHSINESDAKPYNQGYGRSRTAARAPIAASASTYSDDSYGSARSARQAEAEPKPEPYSFTYETTDEYGTTLTRTESGDEQGNVKGSYMYRDPEGVYRTVEYADNGDGFNANVQTNEPGVVSHKAADAEYIKN</sequence>
<feature type="compositionally biased region" description="Low complexity" evidence="2">
    <location>
        <begin position="52"/>
        <end position="67"/>
    </location>
</feature>
<evidence type="ECO:0000256" key="2">
    <source>
        <dbReference type="SAM" id="MobiDB-lite"/>
    </source>
</evidence>
<evidence type="ECO:0000313" key="4">
    <source>
        <dbReference type="EMBL" id="KAJ6220849.1"/>
    </source>
</evidence>
<comment type="caution">
    <text evidence="4">The sequence shown here is derived from an EMBL/GenBank/DDBJ whole genome shotgun (WGS) entry which is preliminary data.</text>
</comment>
<keyword evidence="5" id="KW-1185">Reference proteome</keyword>
<dbReference type="GO" id="GO:0062129">
    <property type="term" value="C:chitin-based extracellular matrix"/>
    <property type="evidence" value="ECO:0007669"/>
    <property type="project" value="TreeGrafter"/>
</dbReference>
<accession>A0A9Q0M8P4</accession>
<keyword evidence="1" id="KW-0193">Cuticle</keyword>
<evidence type="ECO:0000256" key="1">
    <source>
        <dbReference type="PROSITE-ProRule" id="PRU00497"/>
    </source>
</evidence>
<feature type="chain" id="PRO_5040148839" evidence="3">
    <location>
        <begin position="21"/>
        <end position="157"/>
    </location>
</feature>
<name>A0A9Q0M8P4_BLOTA</name>